<evidence type="ECO:0000256" key="5">
    <source>
        <dbReference type="PROSITE-ProRule" id="PRU00546"/>
    </source>
</evidence>
<organism evidence="8 9">
    <name type="scientific">Trapa incisa</name>
    <dbReference type="NCBI Taxonomy" id="236973"/>
    <lineage>
        <taxon>Eukaryota</taxon>
        <taxon>Viridiplantae</taxon>
        <taxon>Streptophyta</taxon>
        <taxon>Embryophyta</taxon>
        <taxon>Tracheophyta</taxon>
        <taxon>Spermatophyta</taxon>
        <taxon>Magnoliopsida</taxon>
        <taxon>eudicotyledons</taxon>
        <taxon>Gunneridae</taxon>
        <taxon>Pentapetalae</taxon>
        <taxon>rosids</taxon>
        <taxon>malvids</taxon>
        <taxon>Myrtales</taxon>
        <taxon>Lythraceae</taxon>
        <taxon>Trapa</taxon>
    </lineage>
</organism>
<evidence type="ECO:0000313" key="8">
    <source>
        <dbReference type="EMBL" id="KAK4746115.1"/>
    </source>
</evidence>
<name>A0AAN7GPA8_9MYRT</name>
<evidence type="ECO:0000256" key="3">
    <source>
        <dbReference type="ARBA" id="ARBA00022771"/>
    </source>
</evidence>
<gene>
    <name evidence="8" type="ORF">SAY87_012427</name>
</gene>
<feature type="domain" description="CR-type" evidence="7">
    <location>
        <begin position="204"/>
        <end position="278"/>
    </location>
</feature>
<evidence type="ECO:0000313" key="9">
    <source>
        <dbReference type="Proteomes" id="UP001345219"/>
    </source>
</evidence>
<dbReference type="CDD" id="cd10719">
    <property type="entry name" value="DnaJ_zf"/>
    <property type="match status" value="1"/>
</dbReference>
<dbReference type="CDD" id="cd06257">
    <property type="entry name" value="DnaJ"/>
    <property type="match status" value="1"/>
</dbReference>
<dbReference type="Pfam" id="PF00684">
    <property type="entry name" value="DnaJ_CXXCXGXG"/>
    <property type="match status" value="1"/>
</dbReference>
<dbReference type="SUPFAM" id="SSF49493">
    <property type="entry name" value="HSP40/DnaJ peptide-binding domain"/>
    <property type="match status" value="2"/>
</dbReference>
<dbReference type="InterPro" id="IPR001305">
    <property type="entry name" value="HSP_DnaJ_Cys-rich_dom"/>
</dbReference>
<evidence type="ECO:0000259" key="7">
    <source>
        <dbReference type="PROSITE" id="PS51188"/>
    </source>
</evidence>
<keyword evidence="9" id="KW-1185">Reference proteome</keyword>
<dbReference type="Proteomes" id="UP001345219">
    <property type="component" value="Chromosome 10"/>
</dbReference>
<dbReference type="PROSITE" id="PS51188">
    <property type="entry name" value="ZF_CR"/>
    <property type="match status" value="1"/>
</dbReference>
<dbReference type="AlphaFoldDB" id="A0AAN7GPA8"/>
<dbReference type="Pfam" id="PF00226">
    <property type="entry name" value="DnaJ"/>
    <property type="match status" value="1"/>
</dbReference>
<dbReference type="PRINTS" id="PR00625">
    <property type="entry name" value="JDOMAIN"/>
</dbReference>
<evidence type="ECO:0000256" key="1">
    <source>
        <dbReference type="ARBA" id="ARBA00022723"/>
    </source>
</evidence>
<dbReference type="InterPro" id="IPR002939">
    <property type="entry name" value="DnaJ_C"/>
</dbReference>
<dbReference type="InterPro" id="IPR036410">
    <property type="entry name" value="HSP_DnaJ_Cys-rich_dom_sf"/>
</dbReference>
<keyword evidence="2" id="KW-0677">Repeat</keyword>
<dbReference type="GO" id="GO:0005524">
    <property type="term" value="F:ATP binding"/>
    <property type="evidence" value="ECO:0007669"/>
    <property type="project" value="InterPro"/>
</dbReference>
<dbReference type="Gene3D" id="2.60.260.20">
    <property type="entry name" value="Urease metallochaperone UreE, N-terminal domain"/>
    <property type="match status" value="2"/>
</dbReference>
<dbReference type="PROSITE" id="PS00636">
    <property type="entry name" value="DNAJ_1"/>
    <property type="match status" value="1"/>
</dbReference>
<keyword evidence="1 5" id="KW-0479">Metal-binding</keyword>
<dbReference type="SUPFAM" id="SSF57938">
    <property type="entry name" value="DnaJ/Hsp40 cysteine-rich domain"/>
    <property type="match status" value="1"/>
</dbReference>
<dbReference type="HAMAP" id="MF_01152">
    <property type="entry name" value="DnaJ"/>
    <property type="match status" value="1"/>
</dbReference>
<feature type="domain" description="J" evidence="6">
    <location>
        <begin position="78"/>
        <end position="143"/>
    </location>
</feature>
<dbReference type="SMART" id="SM00271">
    <property type="entry name" value="DnaJ"/>
    <property type="match status" value="1"/>
</dbReference>
<dbReference type="InterPro" id="IPR001623">
    <property type="entry name" value="DnaJ_domain"/>
</dbReference>
<dbReference type="SUPFAM" id="SSF46565">
    <property type="entry name" value="Chaperone J-domain"/>
    <property type="match status" value="1"/>
</dbReference>
<comment type="caution">
    <text evidence="8">The sequence shown here is derived from an EMBL/GenBank/DDBJ whole genome shotgun (WGS) entry which is preliminary data.</text>
</comment>
<dbReference type="Pfam" id="PF01556">
    <property type="entry name" value="DnaJ_C"/>
    <property type="match status" value="1"/>
</dbReference>
<dbReference type="InterPro" id="IPR036869">
    <property type="entry name" value="J_dom_sf"/>
</dbReference>
<dbReference type="NCBIfam" id="NF008035">
    <property type="entry name" value="PRK10767.1"/>
    <property type="match status" value="1"/>
</dbReference>
<dbReference type="GO" id="GO:0031072">
    <property type="term" value="F:heat shock protein binding"/>
    <property type="evidence" value="ECO:0007669"/>
    <property type="project" value="InterPro"/>
</dbReference>
<sequence length="463" mass="51149">MSRLSWLRSCRRLLTSSLAHRYNSTANDYALQTPTFLARSLPSCSFATSTSLGPETSGVPSGYRHFHATSTRSTPEQSYYDILGVSENANRDEIRKAFHALAKKYHPDANKNKPSAKRKFQEIREAYETLRDSEKRAQYDMDRSRSSENVEFDGDAEAFARAYSTHFSSSFQKIFSEIFEDASDEFASDIQVELSLSLVEAAKGCTKHLSIEAYVPCDSCDGRGCAVDAQRRVCPTCRGLGRVTIPPFTSTCSTCKGSGRVIKENCIQCKGSGVVEGTKEVKVTIPAGVDSGDTISIPGAGNAGGRRSQPGNLFIKLKVAKDRIFTRDGPDVYVDSTISFTQAILGGKVEVPTLSGKTQVNIPNGVQHGQLLALRGKGLPKPGFLINHGDQFVRFRIQLPIELNERQRLIIEEFAKEEIEHEKNASSESNWWPQLLEQVTSPKFILEMSAFILIILLLGKITT</sequence>
<keyword evidence="4 5" id="KW-0862">Zinc</keyword>
<dbReference type="PROSITE" id="PS50076">
    <property type="entry name" value="DNAJ_2"/>
    <property type="match status" value="1"/>
</dbReference>
<dbReference type="InterPro" id="IPR008971">
    <property type="entry name" value="HSP40/DnaJ_pept-bd"/>
</dbReference>
<dbReference type="CDD" id="cd10747">
    <property type="entry name" value="DnaJ_C"/>
    <property type="match status" value="1"/>
</dbReference>
<evidence type="ECO:0008006" key="10">
    <source>
        <dbReference type="Google" id="ProtNLM"/>
    </source>
</evidence>
<dbReference type="EMBL" id="JAXIOK010000021">
    <property type="protein sequence ID" value="KAK4746115.1"/>
    <property type="molecule type" value="Genomic_DNA"/>
</dbReference>
<dbReference type="InterPro" id="IPR018253">
    <property type="entry name" value="DnaJ_domain_CS"/>
</dbReference>
<dbReference type="Gene3D" id="2.10.230.10">
    <property type="entry name" value="Heat shock protein DnaJ, cysteine-rich domain"/>
    <property type="match status" value="1"/>
</dbReference>
<dbReference type="GO" id="GO:0008270">
    <property type="term" value="F:zinc ion binding"/>
    <property type="evidence" value="ECO:0007669"/>
    <property type="project" value="UniProtKB-KW"/>
</dbReference>
<evidence type="ECO:0000256" key="4">
    <source>
        <dbReference type="ARBA" id="ARBA00022833"/>
    </source>
</evidence>
<dbReference type="GO" id="GO:0009408">
    <property type="term" value="P:response to heat"/>
    <property type="evidence" value="ECO:0007669"/>
    <property type="project" value="InterPro"/>
</dbReference>
<proteinExistence type="inferred from homology"/>
<dbReference type="GO" id="GO:0005737">
    <property type="term" value="C:cytoplasm"/>
    <property type="evidence" value="ECO:0007669"/>
    <property type="project" value="TreeGrafter"/>
</dbReference>
<dbReference type="GO" id="GO:0042026">
    <property type="term" value="P:protein refolding"/>
    <property type="evidence" value="ECO:0007669"/>
    <property type="project" value="TreeGrafter"/>
</dbReference>
<evidence type="ECO:0000256" key="2">
    <source>
        <dbReference type="ARBA" id="ARBA00022737"/>
    </source>
</evidence>
<reference evidence="8 9" key="1">
    <citation type="journal article" date="2023" name="Hortic Res">
        <title>Pangenome of water caltrop reveals structural variations and asymmetric subgenome divergence after allopolyploidization.</title>
        <authorList>
            <person name="Zhang X."/>
            <person name="Chen Y."/>
            <person name="Wang L."/>
            <person name="Yuan Y."/>
            <person name="Fang M."/>
            <person name="Shi L."/>
            <person name="Lu R."/>
            <person name="Comes H.P."/>
            <person name="Ma Y."/>
            <person name="Chen Y."/>
            <person name="Huang G."/>
            <person name="Zhou Y."/>
            <person name="Zheng Z."/>
            <person name="Qiu Y."/>
        </authorList>
    </citation>
    <scope>NUCLEOTIDE SEQUENCE [LARGE SCALE GENOMIC DNA]</scope>
    <source>
        <tissue evidence="8">Roots</tissue>
    </source>
</reference>
<protein>
    <recommendedName>
        <fullName evidence="10">Chaperone protein dnaJ 1, mitochondrial</fullName>
    </recommendedName>
</protein>
<dbReference type="FunFam" id="2.60.260.20:FF:000005">
    <property type="entry name" value="Chaperone protein dnaJ 1, mitochondrial"/>
    <property type="match status" value="1"/>
</dbReference>
<dbReference type="Gene3D" id="1.10.287.110">
    <property type="entry name" value="DnaJ domain"/>
    <property type="match status" value="1"/>
</dbReference>
<keyword evidence="3 5" id="KW-0863">Zinc-finger</keyword>
<dbReference type="InterPro" id="IPR012724">
    <property type="entry name" value="DnaJ"/>
</dbReference>
<dbReference type="PANTHER" id="PTHR43096">
    <property type="entry name" value="DNAJ HOMOLOG 1, MITOCHONDRIAL-RELATED"/>
    <property type="match status" value="1"/>
</dbReference>
<accession>A0AAN7GPA8</accession>
<feature type="zinc finger region" description="CR-type" evidence="5">
    <location>
        <begin position="204"/>
        <end position="278"/>
    </location>
</feature>
<evidence type="ECO:0000259" key="6">
    <source>
        <dbReference type="PROSITE" id="PS50076"/>
    </source>
</evidence>
<dbReference type="PANTHER" id="PTHR43096:SF36">
    <property type="entry name" value="CHAPERONE PROTEIN DNAJ 1, MITOCHONDRIAL"/>
    <property type="match status" value="1"/>
</dbReference>
<dbReference type="GO" id="GO:0051082">
    <property type="term" value="F:unfolded protein binding"/>
    <property type="evidence" value="ECO:0007669"/>
    <property type="project" value="InterPro"/>
</dbReference>